<evidence type="ECO:0000313" key="2">
    <source>
        <dbReference type="Proteomes" id="UP000092993"/>
    </source>
</evidence>
<evidence type="ECO:0000313" key="1">
    <source>
        <dbReference type="EMBL" id="OBZ67775.1"/>
    </source>
</evidence>
<gene>
    <name evidence="1" type="ORF">A0H81_12095</name>
</gene>
<proteinExistence type="predicted"/>
<dbReference type="OrthoDB" id="2801792at2759"/>
<name>A0A1C7LSF7_GRIFR</name>
<protein>
    <submittedName>
        <fullName evidence="1">Uncharacterized protein</fullName>
    </submittedName>
</protein>
<accession>A0A1C7LSF7</accession>
<dbReference type="EMBL" id="LUGG01000023">
    <property type="protein sequence ID" value="OBZ67775.1"/>
    <property type="molecule type" value="Genomic_DNA"/>
</dbReference>
<comment type="caution">
    <text evidence="1">The sequence shown here is derived from an EMBL/GenBank/DDBJ whole genome shotgun (WGS) entry which is preliminary data.</text>
</comment>
<dbReference type="AlphaFoldDB" id="A0A1C7LSF7"/>
<dbReference type="Proteomes" id="UP000092993">
    <property type="component" value="Unassembled WGS sequence"/>
</dbReference>
<reference evidence="1 2" key="1">
    <citation type="submission" date="2016-03" db="EMBL/GenBank/DDBJ databases">
        <title>Whole genome sequencing of Grifola frondosa 9006-11.</title>
        <authorList>
            <person name="Min B."/>
            <person name="Park H."/>
            <person name="Kim J.-G."/>
            <person name="Cho H."/>
            <person name="Oh Y.-L."/>
            <person name="Kong W.-S."/>
            <person name="Choi I.-G."/>
        </authorList>
    </citation>
    <scope>NUCLEOTIDE SEQUENCE [LARGE SCALE GENOMIC DNA]</scope>
    <source>
        <strain evidence="1 2">9006-11</strain>
    </source>
</reference>
<sequence length="100" mass="10486">MHSIPTSNTEGCGVNFHQDATVVTSMGAAVDYMKSIYPDLCTPTARVGACAWGGSCTAPLGDQTPAGIEMHLKHYHIRSGTTGRTPSLVNGHTDRIAAIT</sequence>
<organism evidence="1 2">
    <name type="scientific">Grifola frondosa</name>
    <name type="common">Maitake</name>
    <name type="synonym">Polyporus frondosus</name>
    <dbReference type="NCBI Taxonomy" id="5627"/>
    <lineage>
        <taxon>Eukaryota</taxon>
        <taxon>Fungi</taxon>
        <taxon>Dikarya</taxon>
        <taxon>Basidiomycota</taxon>
        <taxon>Agaricomycotina</taxon>
        <taxon>Agaricomycetes</taxon>
        <taxon>Polyporales</taxon>
        <taxon>Grifolaceae</taxon>
        <taxon>Grifola</taxon>
    </lineage>
</organism>
<keyword evidence="2" id="KW-1185">Reference proteome</keyword>